<feature type="domain" description="Peptidase S8/S53" evidence="8">
    <location>
        <begin position="56"/>
        <end position="292"/>
    </location>
</feature>
<evidence type="ECO:0000313" key="10">
    <source>
        <dbReference type="Proteomes" id="UP001597326"/>
    </source>
</evidence>
<keyword evidence="4" id="KW-0720">Serine protease</keyword>
<dbReference type="InterPro" id="IPR015500">
    <property type="entry name" value="Peptidase_S8_subtilisin-rel"/>
</dbReference>
<dbReference type="InterPro" id="IPR036852">
    <property type="entry name" value="Peptidase_S8/S53_dom_sf"/>
</dbReference>
<evidence type="ECO:0000256" key="2">
    <source>
        <dbReference type="ARBA" id="ARBA00022670"/>
    </source>
</evidence>
<dbReference type="SUPFAM" id="SSF52743">
    <property type="entry name" value="Subtilisin-like"/>
    <property type="match status" value="1"/>
</dbReference>
<comment type="similarity">
    <text evidence="1 5">Belongs to the peptidase S8 family.</text>
</comment>
<feature type="region of interest" description="Disordered" evidence="6">
    <location>
        <begin position="314"/>
        <end position="369"/>
    </location>
</feature>
<dbReference type="Pfam" id="PF00082">
    <property type="entry name" value="Peptidase_S8"/>
    <property type="match status" value="1"/>
</dbReference>
<feature type="chain" id="PRO_5045615537" evidence="7">
    <location>
        <begin position="28"/>
        <end position="558"/>
    </location>
</feature>
<dbReference type="PANTHER" id="PTHR43806:SF11">
    <property type="entry name" value="CEREVISIN-RELATED"/>
    <property type="match status" value="1"/>
</dbReference>
<dbReference type="Gene3D" id="3.40.50.200">
    <property type="entry name" value="Peptidase S8/S53 domain"/>
    <property type="match status" value="1"/>
</dbReference>
<keyword evidence="7" id="KW-0732">Signal</keyword>
<comment type="caution">
    <text evidence="9">The sequence shown here is derived from an EMBL/GenBank/DDBJ whole genome shotgun (WGS) entry which is preliminary data.</text>
</comment>
<feature type="signal peptide" evidence="7">
    <location>
        <begin position="1"/>
        <end position="27"/>
    </location>
</feature>
<evidence type="ECO:0000259" key="8">
    <source>
        <dbReference type="Pfam" id="PF00082"/>
    </source>
</evidence>
<dbReference type="RefSeq" id="WP_343873003.1">
    <property type="nucleotide sequence ID" value="NZ_BAAAIX010000013.1"/>
</dbReference>
<dbReference type="PROSITE" id="PS51892">
    <property type="entry name" value="SUBTILASE"/>
    <property type="match status" value="1"/>
</dbReference>
<proteinExistence type="inferred from homology"/>
<dbReference type="PROSITE" id="PS00138">
    <property type="entry name" value="SUBTILASE_SER"/>
    <property type="match status" value="1"/>
</dbReference>
<dbReference type="PRINTS" id="PR00723">
    <property type="entry name" value="SUBTILISIN"/>
</dbReference>
<dbReference type="InterPro" id="IPR000209">
    <property type="entry name" value="Peptidase_S8/S53_dom"/>
</dbReference>
<comment type="caution">
    <text evidence="5">Lacks conserved residue(s) required for the propagation of feature annotation.</text>
</comment>
<evidence type="ECO:0000313" key="9">
    <source>
        <dbReference type="EMBL" id="MFD1890053.1"/>
    </source>
</evidence>
<dbReference type="InterPro" id="IPR023828">
    <property type="entry name" value="Peptidase_S8_Ser-AS"/>
</dbReference>
<evidence type="ECO:0000256" key="3">
    <source>
        <dbReference type="ARBA" id="ARBA00022801"/>
    </source>
</evidence>
<dbReference type="InterPro" id="IPR034193">
    <property type="entry name" value="PCSK9_ProteinaseK-like"/>
</dbReference>
<sequence>MHIRTTLTVVAVAGTVAAIGLATPAQAQGLGPQDWGLDRIDARSGLDGSFTSTLTGQGVTIYVVGSGVMAEHADLRGRVRAGMTAMDDGNGTGDCADHDTHVAGIAAGTGHGVAKGATVVPVRVLGCDFSGGDAQLVKGLRWMIADHQAGTPAVANLSIAYPVSTATQLSAVEDAVDDAIADGITVVVSAGNESMSAGEEYPGRLPNVITVASSTVSETMAWDSSYGSGVDLVAPGYNILSATNDGSFGVKSGTSMAAPFVSGAAALALQAHPGWSPVQVQSFLVQQATVGAIRGISHDTPNRLLYTGWSRETTGTVPTTVAPAPAPTTATPAPTTTAPAPSTTAPAPTTAAPKPTTAAPAPAPTSSAPGSFRMAWMPQVKGTPRVGSAVASDRGGWVPGASSTAMRWYRLVGTRRTLVGSSAGYTAQPADLGARLQLCVTGSRAGFASRTSCSVASAVVAPGNLSLSATPTIGGRPVVGNLVNAVPRIWGPAPVTLRYQWYRVNSRGTATAISGATGARYRSTTADLGHRMRVRVTGSRPGYTTRVAWSVLSVPIHR</sequence>
<evidence type="ECO:0000256" key="4">
    <source>
        <dbReference type="ARBA" id="ARBA00022825"/>
    </source>
</evidence>
<keyword evidence="3" id="KW-0378">Hydrolase</keyword>
<evidence type="ECO:0000256" key="7">
    <source>
        <dbReference type="SAM" id="SignalP"/>
    </source>
</evidence>
<dbReference type="Gene3D" id="2.60.40.2700">
    <property type="match status" value="2"/>
</dbReference>
<keyword evidence="2" id="KW-0645">Protease</keyword>
<protein>
    <submittedName>
        <fullName evidence="9">S8 family peptidase</fullName>
    </submittedName>
</protein>
<dbReference type="InterPro" id="IPR050131">
    <property type="entry name" value="Peptidase_S8_subtilisin-like"/>
</dbReference>
<evidence type="ECO:0000256" key="1">
    <source>
        <dbReference type="ARBA" id="ARBA00011073"/>
    </source>
</evidence>
<dbReference type="PANTHER" id="PTHR43806">
    <property type="entry name" value="PEPTIDASE S8"/>
    <property type="match status" value="1"/>
</dbReference>
<feature type="compositionally biased region" description="Low complexity" evidence="6">
    <location>
        <begin position="316"/>
        <end position="369"/>
    </location>
</feature>
<dbReference type="Proteomes" id="UP001597326">
    <property type="component" value="Unassembled WGS sequence"/>
</dbReference>
<dbReference type="CDD" id="cd04077">
    <property type="entry name" value="Peptidases_S8_PCSK9_ProteinaseK_like"/>
    <property type="match status" value="1"/>
</dbReference>
<keyword evidence="10" id="KW-1185">Reference proteome</keyword>
<organism evidence="9 10">
    <name type="scientific">Luteococcus peritonei</name>
    <dbReference type="NCBI Taxonomy" id="88874"/>
    <lineage>
        <taxon>Bacteria</taxon>
        <taxon>Bacillati</taxon>
        <taxon>Actinomycetota</taxon>
        <taxon>Actinomycetes</taxon>
        <taxon>Propionibacteriales</taxon>
        <taxon>Propionibacteriaceae</taxon>
        <taxon>Luteococcus</taxon>
    </lineage>
</organism>
<evidence type="ECO:0000256" key="6">
    <source>
        <dbReference type="SAM" id="MobiDB-lite"/>
    </source>
</evidence>
<dbReference type="EMBL" id="JBHUFZ010000016">
    <property type="protein sequence ID" value="MFD1890053.1"/>
    <property type="molecule type" value="Genomic_DNA"/>
</dbReference>
<accession>A0ABW4RUR1</accession>
<evidence type="ECO:0000256" key="5">
    <source>
        <dbReference type="PROSITE-ProRule" id="PRU01240"/>
    </source>
</evidence>
<gene>
    <name evidence="9" type="ORF">ACFSCS_07630</name>
</gene>
<name>A0ABW4RUR1_9ACTN</name>
<reference evidence="10" key="1">
    <citation type="journal article" date="2019" name="Int. J. Syst. Evol. Microbiol.">
        <title>The Global Catalogue of Microorganisms (GCM) 10K type strain sequencing project: providing services to taxonomists for standard genome sequencing and annotation.</title>
        <authorList>
            <consortium name="The Broad Institute Genomics Platform"/>
            <consortium name="The Broad Institute Genome Sequencing Center for Infectious Disease"/>
            <person name="Wu L."/>
            <person name="Ma J."/>
        </authorList>
    </citation>
    <scope>NUCLEOTIDE SEQUENCE [LARGE SCALE GENOMIC DNA]</scope>
    <source>
        <strain evidence="10">CAIM 431</strain>
    </source>
</reference>